<protein>
    <recommendedName>
        <fullName evidence="3">DUF1257 domain-containing protein</fullName>
    </recommendedName>
</protein>
<dbReference type="RefSeq" id="WP_190259090.1">
    <property type="nucleotide sequence ID" value="NZ_QFGA01000003.1"/>
</dbReference>
<dbReference type="AlphaFoldDB" id="A0A4Y7R7Z1"/>
<evidence type="ECO:0000313" key="1">
    <source>
        <dbReference type="EMBL" id="TEB04761.1"/>
    </source>
</evidence>
<dbReference type="Proteomes" id="UP000298324">
    <property type="component" value="Unassembled WGS sequence"/>
</dbReference>
<sequence length="127" mass="14153">MSHWTQVKTNIRDFDVLEEAAKSLGCEVSRNATARGYYENRIQAMMVIIPPESPYDVAANKEEDGNISLTTDWYMGHVEKVLGADFGLLKQRYSVSMAKRQASALLANVTEETLQDGSIRLKIRGAA</sequence>
<organism evidence="1 2">
    <name type="scientific">Pelotomaculum schinkii</name>
    <dbReference type="NCBI Taxonomy" id="78350"/>
    <lineage>
        <taxon>Bacteria</taxon>
        <taxon>Bacillati</taxon>
        <taxon>Bacillota</taxon>
        <taxon>Clostridia</taxon>
        <taxon>Eubacteriales</taxon>
        <taxon>Desulfotomaculaceae</taxon>
        <taxon>Pelotomaculum</taxon>
    </lineage>
</organism>
<evidence type="ECO:0008006" key="3">
    <source>
        <dbReference type="Google" id="ProtNLM"/>
    </source>
</evidence>
<keyword evidence="2" id="KW-1185">Reference proteome</keyword>
<comment type="caution">
    <text evidence="1">The sequence shown here is derived from an EMBL/GenBank/DDBJ whole genome shotgun (WGS) entry which is preliminary data.</text>
</comment>
<dbReference type="PANTHER" id="PTHR39638">
    <property type="entry name" value="YCF35"/>
    <property type="match status" value="1"/>
</dbReference>
<dbReference type="EMBL" id="QFGA01000003">
    <property type="protein sequence ID" value="TEB04761.1"/>
    <property type="molecule type" value="Genomic_DNA"/>
</dbReference>
<evidence type="ECO:0000313" key="2">
    <source>
        <dbReference type="Proteomes" id="UP000298324"/>
    </source>
</evidence>
<proteinExistence type="predicted"/>
<name>A0A4Y7R7Z1_9FIRM</name>
<dbReference type="PANTHER" id="PTHR39638:SF2">
    <property type="entry name" value="YCF35"/>
    <property type="match status" value="1"/>
</dbReference>
<reference evidence="1 2" key="1">
    <citation type="journal article" date="2018" name="Environ. Microbiol.">
        <title>Novel energy conservation strategies and behaviour of Pelotomaculum schinkii driving syntrophic propionate catabolism.</title>
        <authorList>
            <person name="Hidalgo-Ahumada C.A.P."/>
            <person name="Nobu M.K."/>
            <person name="Narihiro T."/>
            <person name="Tamaki H."/>
            <person name="Liu W.T."/>
            <person name="Kamagata Y."/>
            <person name="Stams A.J.M."/>
            <person name="Imachi H."/>
            <person name="Sousa D.Z."/>
        </authorList>
    </citation>
    <scope>NUCLEOTIDE SEQUENCE [LARGE SCALE GENOMIC DNA]</scope>
    <source>
        <strain evidence="1 2">HH</strain>
    </source>
</reference>
<dbReference type="Pfam" id="PF06868">
    <property type="entry name" value="DUF1257"/>
    <property type="match status" value="1"/>
</dbReference>
<gene>
    <name evidence="1" type="ORF">Psch_03523</name>
</gene>
<dbReference type="InterPro" id="IPR009666">
    <property type="entry name" value="Uncharacterised_Ycf35"/>
</dbReference>
<accession>A0A4Y7R7Z1</accession>